<protein>
    <submittedName>
        <fullName evidence="1">Uncharacterized protein</fullName>
    </submittedName>
</protein>
<organism evidence="1 2">
    <name type="scientific">Candidatus Mycobacterium methanotrophicum</name>
    <dbReference type="NCBI Taxonomy" id="2943498"/>
    <lineage>
        <taxon>Bacteria</taxon>
        <taxon>Bacillati</taxon>
        <taxon>Actinomycetota</taxon>
        <taxon>Actinomycetes</taxon>
        <taxon>Mycobacteriales</taxon>
        <taxon>Mycobacteriaceae</taxon>
        <taxon>Mycobacterium</taxon>
    </lineage>
</organism>
<proteinExistence type="predicted"/>
<reference evidence="1" key="1">
    <citation type="submission" date="2022-05" db="EMBL/GenBank/DDBJ databases">
        <title>A methanotrophic Mycobacterium dominates a cave microbial ecosystem.</title>
        <authorList>
            <person name="Van Spanning R.J.M."/>
            <person name="Guan Q."/>
            <person name="Melkonian C."/>
            <person name="Gallant J."/>
            <person name="Polerecky L."/>
            <person name="Flot J.-F."/>
            <person name="Brandt B.W."/>
            <person name="Braster M."/>
            <person name="Iturbe Espinoza P."/>
            <person name="Aerts J."/>
            <person name="Meima-Franke M."/>
            <person name="Piersma S.R."/>
            <person name="Bunduc C."/>
            <person name="Ummels R."/>
            <person name="Pain A."/>
            <person name="Fleming E.J."/>
            <person name="van der Wel N."/>
            <person name="Gherman V.D."/>
            <person name="Sarbu S.M."/>
            <person name="Bodelier P.L.E."/>
            <person name="Bitter W."/>
        </authorList>
    </citation>
    <scope>NUCLEOTIDE SEQUENCE</scope>
    <source>
        <strain evidence="1">Sulfur Cave</strain>
    </source>
</reference>
<evidence type="ECO:0000313" key="1">
    <source>
        <dbReference type="EMBL" id="UQX10728.1"/>
    </source>
</evidence>
<dbReference type="RefSeq" id="WP_219069338.1">
    <property type="nucleotide sequence ID" value="NZ_CAJUXY010000054.1"/>
</dbReference>
<dbReference type="EMBL" id="CP097320">
    <property type="protein sequence ID" value="UQX10728.1"/>
    <property type="molecule type" value="Genomic_DNA"/>
</dbReference>
<evidence type="ECO:0000313" key="2">
    <source>
        <dbReference type="Proteomes" id="UP001056610"/>
    </source>
</evidence>
<keyword evidence="2" id="KW-1185">Reference proteome</keyword>
<accession>A0ABY4QLR4</accession>
<sequence>MKNVENIVLPDEAPEAEAMEQRLVIDAGDEAGLDTTHVDALCDRDANEADVIDQAIVVPVPEDDHDPK</sequence>
<gene>
    <name evidence="1" type="ORF">M5I08_22545</name>
</gene>
<name>A0ABY4QLR4_9MYCO</name>
<dbReference type="Proteomes" id="UP001056610">
    <property type="component" value="Chromosome"/>
</dbReference>